<comment type="catalytic activity">
    <reaction evidence="1 7">
        <text>L-alanine = D-alanine</text>
        <dbReference type="Rhea" id="RHEA:20249"/>
        <dbReference type="ChEBI" id="CHEBI:57416"/>
        <dbReference type="ChEBI" id="CHEBI:57972"/>
        <dbReference type="EC" id="5.1.1.1"/>
    </reaction>
</comment>
<feature type="domain" description="Alanine racemase C-terminal" evidence="11">
    <location>
        <begin position="248"/>
        <end position="375"/>
    </location>
</feature>
<comment type="function">
    <text evidence="7">Catalyzes the interconversion of L-alanine and D-alanine. May also act on other amino acids.</text>
</comment>
<dbReference type="PANTHER" id="PTHR30511:SF0">
    <property type="entry name" value="ALANINE RACEMASE, CATABOLIC-RELATED"/>
    <property type="match status" value="1"/>
</dbReference>
<dbReference type="SUPFAM" id="SSF51419">
    <property type="entry name" value="PLP-binding barrel"/>
    <property type="match status" value="1"/>
</dbReference>
<comment type="similarity">
    <text evidence="7">Belongs to the alanine racemase family.</text>
</comment>
<name>A0A9X2KC95_9MICO</name>
<evidence type="ECO:0000256" key="2">
    <source>
        <dbReference type="ARBA" id="ARBA00001933"/>
    </source>
</evidence>
<dbReference type="EC" id="5.1.1.1" evidence="3 7"/>
<proteinExistence type="inferred from homology"/>
<evidence type="ECO:0000256" key="3">
    <source>
        <dbReference type="ARBA" id="ARBA00013089"/>
    </source>
</evidence>
<dbReference type="NCBIfam" id="TIGR00492">
    <property type="entry name" value="alr"/>
    <property type="match status" value="1"/>
</dbReference>
<dbReference type="CDD" id="cd00430">
    <property type="entry name" value="PLPDE_III_AR"/>
    <property type="match status" value="1"/>
</dbReference>
<dbReference type="Gene3D" id="3.20.20.10">
    <property type="entry name" value="Alanine racemase"/>
    <property type="match status" value="1"/>
</dbReference>
<dbReference type="InterPro" id="IPR001608">
    <property type="entry name" value="Ala_racemase_N"/>
</dbReference>
<dbReference type="GO" id="GO:0030170">
    <property type="term" value="F:pyridoxal phosphate binding"/>
    <property type="evidence" value="ECO:0007669"/>
    <property type="project" value="UniProtKB-UniRule"/>
</dbReference>
<dbReference type="GO" id="GO:0005829">
    <property type="term" value="C:cytosol"/>
    <property type="evidence" value="ECO:0007669"/>
    <property type="project" value="TreeGrafter"/>
</dbReference>
<dbReference type="SUPFAM" id="SSF50621">
    <property type="entry name" value="Alanine racemase C-terminal domain-like"/>
    <property type="match status" value="1"/>
</dbReference>
<organism evidence="12 13">
    <name type="scientific">Agromyces terreus</name>
    <dbReference type="NCBI Taxonomy" id="424795"/>
    <lineage>
        <taxon>Bacteria</taxon>
        <taxon>Bacillati</taxon>
        <taxon>Actinomycetota</taxon>
        <taxon>Actinomycetes</taxon>
        <taxon>Micrococcales</taxon>
        <taxon>Microbacteriaceae</taxon>
        <taxon>Agromyces</taxon>
    </lineage>
</organism>
<dbReference type="GO" id="GO:0009252">
    <property type="term" value="P:peptidoglycan biosynthetic process"/>
    <property type="evidence" value="ECO:0007669"/>
    <property type="project" value="TreeGrafter"/>
</dbReference>
<evidence type="ECO:0000256" key="7">
    <source>
        <dbReference type="HAMAP-Rule" id="MF_01201"/>
    </source>
</evidence>
<dbReference type="OrthoDB" id="9813814at2"/>
<dbReference type="InterPro" id="IPR009006">
    <property type="entry name" value="Ala_racemase/Decarboxylase_C"/>
</dbReference>
<evidence type="ECO:0000256" key="6">
    <source>
        <dbReference type="ARBA" id="ARBA00072221"/>
    </source>
</evidence>
<dbReference type="RefSeq" id="WP_156999980.1">
    <property type="nucleotide sequence ID" value="NZ_JAMZDY010000001.1"/>
</dbReference>
<dbReference type="GO" id="GO:0030632">
    <property type="term" value="P:D-alanine biosynthetic process"/>
    <property type="evidence" value="ECO:0007669"/>
    <property type="project" value="UniProtKB-UniRule"/>
</dbReference>
<dbReference type="PROSITE" id="PS00395">
    <property type="entry name" value="ALANINE_RACEMASE"/>
    <property type="match status" value="1"/>
</dbReference>
<dbReference type="HAMAP" id="MF_01201">
    <property type="entry name" value="Ala_racemase"/>
    <property type="match status" value="1"/>
</dbReference>
<feature type="active site" description="Proton acceptor; specific for D-alanine" evidence="7">
    <location>
        <position position="40"/>
    </location>
</feature>
<feature type="binding site" evidence="7 9">
    <location>
        <position position="317"/>
    </location>
    <ligand>
        <name>substrate</name>
    </ligand>
</feature>
<accession>A0A9X2KC95</accession>
<dbReference type="PANTHER" id="PTHR30511">
    <property type="entry name" value="ALANINE RACEMASE"/>
    <property type="match status" value="1"/>
</dbReference>
<dbReference type="Proteomes" id="UP001139722">
    <property type="component" value="Unassembled WGS sequence"/>
</dbReference>
<dbReference type="InterPro" id="IPR000821">
    <property type="entry name" value="Ala_racemase"/>
</dbReference>
<evidence type="ECO:0000313" key="13">
    <source>
        <dbReference type="Proteomes" id="UP001139722"/>
    </source>
</evidence>
<dbReference type="GO" id="GO:0008784">
    <property type="term" value="F:alanine racemase activity"/>
    <property type="evidence" value="ECO:0007669"/>
    <property type="project" value="UniProtKB-UniRule"/>
</dbReference>
<dbReference type="Pfam" id="PF00842">
    <property type="entry name" value="Ala_racemase_C"/>
    <property type="match status" value="1"/>
</dbReference>
<dbReference type="FunFam" id="3.20.20.10:FF:000002">
    <property type="entry name" value="Alanine racemase"/>
    <property type="match status" value="1"/>
</dbReference>
<evidence type="ECO:0000256" key="9">
    <source>
        <dbReference type="PIRSR" id="PIRSR600821-52"/>
    </source>
</evidence>
<dbReference type="InterPro" id="IPR011079">
    <property type="entry name" value="Ala_racemase_C"/>
</dbReference>
<keyword evidence="5 7" id="KW-0413">Isomerase</keyword>
<feature type="modified residue" description="N6-(pyridoxal phosphate)lysine" evidence="7 8">
    <location>
        <position position="40"/>
    </location>
</feature>
<dbReference type="AlphaFoldDB" id="A0A9X2KC95"/>
<evidence type="ECO:0000256" key="5">
    <source>
        <dbReference type="ARBA" id="ARBA00023235"/>
    </source>
</evidence>
<dbReference type="Gene3D" id="2.40.37.10">
    <property type="entry name" value="Lyase, Ornithine Decarboxylase, Chain A, domain 1"/>
    <property type="match status" value="1"/>
</dbReference>
<comment type="caution">
    <text evidence="12">The sequence shown here is derived from an EMBL/GenBank/DDBJ whole genome shotgun (WGS) entry which is preliminary data.</text>
</comment>
<gene>
    <name evidence="12" type="ORF">BJ978_001832</name>
</gene>
<evidence type="ECO:0000256" key="1">
    <source>
        <dbReference type="ARBA" id="ARBA00000316"/>
    </source>
</evidence>
<feature type="binding site" evidence="7 9">
    <location>
        <position position="138"/>
    </location>
    <ligand>
        <name>substrate</name>
    </ligand>
</feature>
<dbReference type="InterPro" id="IPR020622">
    <property type="entry name" value="Ala_racemase_pyridoxalP-BS"/>
</dbReference>
<reference evidence="12" key="1">
    <citation type="submission" date="2022-06" db="EMBL/GenBank/DDBJ databases">
        <title>Sequencing the genomes of 1000 actinobacteria strains.</title>
        <authorList>
            <person name="Klenk H.-P."/>
        </authorList>
    </citation>
    <scope>NUCLEOTIDE SEQUENCE</scope>
    <source>
        <strain evidence="12">DSM 22016</strain>
    </source>
</reference>
<feature type="region of interest" description="Disordered" evidence="10">
    <location>
        <begin position="373"/>
        <end position="393"/>
    </location>
</feature>
<evidence type="ECO:0000256" key="4">
    <source>
        <dbReference type="ARBA" id="ARBA00022898"/>
    </source>
</evidence>
<comment type="pathway">
    <text evidence="7">Amino-acid biosynthesis; D-alanine biosynthesis; D-alanine from L-alanine: step 1/1.</text>
</comment>
<evidence type="ECO:0000256" key="10">
    <source>
        <dbReference type="SAM" id="MobiDB-lite"/>
    </source>
</evidence>
<dbReference type="SMART" id="SM01005">
    <property type="entry name" value="Ala_racemase_C"/>
    <property type="match status" value="1"/>
</dbReference>
<protein>
    <recommendedName>
        <fullName evidence="6 7">Alanine racemase</fullName>
        <ecNumber evidence="3 7">5.1.1.1</ecNumber>
    </recommendedName>
</protein>
<dbReference type="InterPro" id="IPR029066">
    <property type="entry name" value="PLP-binding_barrel"/>
</dbReference>
<keyword evidence="4 7" id="KW-0663">Pyridoxal phosphate</keyword>
<feature type="active site" description="Proton acceptor; specific for L-alanine" evidence="7">
    <location>
        <position position="269"/>
    </location>
</feature>
<comment type="cofactor">
    <cofactor evidence="2 7 8">
        <name>pyridoxal 5'-phosphate</name>
        <dbReference type="ChEBI" id="CHEBI:597326"/>
    </cofactor>
</comment>
<sequence length="393" mass="40450">MSAAQIDPVREARIDLDAVRRNVAAIAERVRPARVMVVVKADAYGHGAVPVAEAALEAGAAWLGVADLVEAVALRDAGVAAPVLAWLHAPDAPFAEAVARDVDLGISSGEQLERAARAGGEGSAPANVHLKIDTGLSRNGVAPEQWASLVAAAGAHERAGRIRVRGVFSHLANTDAEADAAQAAAFERALAEASAAGLDPELRHLASTAAALESPGSRYDLVRIGIGAYGVTPYGDGRTAADLGLAPAMTLRARVVAVRRVAAGTGVSYDHTWRAERATTLALVPLGYADGVPRQASGRGEVLLAGRRRRVVGRIAMDQFVVDVGDDEVAVGDPVVLFGDPAEGAPTADDWAAAADTIGYEIVTRIGPRVPRTYTRSTASASGDAARTGSEPA</sequence>
<keyword evidence="13" id="KW-1185">Reference proteome</keyword>
<dbReference type="EMBL" id="JAMZDY010000001">
    <property type="protein sequence ID" value="MCP2371156.1"/>
    <property type="molecule type" value="Genomic_DNA"/>
</dbReference>
<dbReference type="Pfam" id="PF01168">
    <property type="entry name" value="Ala_racemase_N"/>
    <property type="match status" value="1"/>
</dbReference>
<evidence type="ECO:0000313" key="12">
    <source>
        <dbReference type="EMBL" id="MCP2371156.1"/>
    </source>
</evidence>
<evidence type="ECO:0000256" key="8">
    <source>
        <dbReference type="PIRSR" id="PIRSR600821-50"/>
    </source>
</evidence>
<dbReference type="FunFam" id="2.40.37.10:FF:000015">
    <property type="entry name" value="Alanine racemase"/>
    <property type="match status" value="1"/>
</dbReference>
<evidence type="ECO:0000259" key="11">
    <source>
        <dbReference type="SMART" id="SM01005"/>
    </source>
</evidence>
<dbReference type="PRINTS" id="PR00992">
    <property type="entry name" value="ALARACEMASE"/>
</dbReference>